<accession>A0A0F8ZII5</accession>
<feature type="transmembrane region" description="Helical" evidence="1">
    <location>
        <begin position="241"/>
        <end position="260"/>
    </location>
</feature>
<feature type="transmembrane region" description="Helical" evidence="1">
    <location>
        <begin position="209"/>
        <end position="229"/>
    </location>
</feature>
<keyword evidence="1" id="KW-0472">Membrane</keyword>
<evidence type="ECO:0000313" key="2">
    <source>
        <dbReference type="EMBL" id="KKK93603.1"/>
    </source>
</evidence>
<feature type="transmembrane region" description="Helical" evidence="1">
    <location>
        <begin position="179"/>
        <end position="197"/>
    </location>
</feature>
<feature type="transmembrane region" description="Helical" evidence="1">
    <location>
        <begin position="114"/>
        <end position="129"/>
    </location>
</feature>
<feature type="transmembrane region" description="Helical" evidence="1">
    <location>
        <begin position="50"/>
        <end position="71"/>
    </location>
</feature>
<proteinExistence type="predicted"/>
<name>A0A0F8ZII5_9ZZZZ</name>
<gene>
    <name evidence="2" type="ORF">LCGC14_2691240</name>
</gene>
<sequence length="267" mass="30176">MFFIIDATLFAFAILSVAIYFSSAYRIDWPLTASALVSVLANVIAYHLESWVPSLLLLPGSLFISASVLLYDQTIISSENPGDKYFSCMEYGLIIFAGIMLVSVFRYGLKPDDIFIILFLFLGCATWFCQKSNRNDHKKRFLIYGTLSISIWCLAIIFHPIIAGFPISLENINKSIRLNAGYTIFLAMFFLGNYGKLGYLQDKALHKKIFSIFFAMYSLSIFMRYPQFAPFLKTIPHGDKLPAIAFLGFIGFPPVVGLILRKGQKTR</sequence>
<comment type="caution">
    <text evidence="2">The sequence shown here is derived from an EMBL/GenBank/DDBJ whole genome shotgun (WGS) entry which is preliminary data.</text>
</comment>
<feature type="transmembrane region" description="Helical" evidence="1">
    <location>
        <begin position="91"/>
        <end position="108"/>
    </location>
</feature>
<evidence type="ECO:0000256" key="1">
    <source>
        <dbReference type="SAM" id="Phobius"/>
    </source>
</evidence>
<keyword evidence="1" id="KW-1133">Transmembrane helix</keyword>
<reference evidence="2" key="1">
    <citation type="journal article" date="2015" name="Nature">
        <title>Complex archaea that bridge the gap between prokaryotes and eukaryotes.</title>
        <authorList>
            <person name="Spang A."/>
            <person name="Saw J.H."/>
            <person name="Jorgensen S.L."/>
            <person name="Zaremba-Niedzwiedzka K."/>
            <person name="Martijn J."/>
            <person name="Lind A.E."/>
            <person name="van Eijk R."/>
            <person name="Schleper C."/>
            <person name="Guy L."/>
            <person name="Ettema T.J."/>
        </authorList>
    </citation>
    <scope>NUCLEOTIDE SEQUENCE</scope>
</reference>
<organism evidence="2">
    <name type="scientific">marine sediment metagenome</name>
    <dbReference type="NCBI Taxonomy" id="412755"/>
    <lineage>
        <taxon>unclassified sequences</taxon>
        <taxon>metagenomes</taxon>
        <taxon>ecological metagenomes</taxon>
    </lineage>
</organism>
<keyword evidence="1" id="KW-0812">Transmembrane</keyword>
<protein>
    <submittedName>
        <fullName evidence="2">Uncharacterized protein</fullName>
    </submittedName>
</protein>
<dbReference type="EMBL" id="LAZR01047703">
    <property type="protein sequence ID" value="KKK93603.1"/>
    <property type="molecule type" value="Genomic_DNA"/>
</dbReference>
<dbReference type="AlphaFoldDB" id="A0A0F8ZII5"/>
<feature type="transmembrane region" description="Helical" evidence="1">
    <location>
        <begin position="141"/>
        <end position="167"/>
    </location>
</feature>